<dbReference type="InterPro" id="IPR015505">
    <property type="entry name" value="Coronin"/>
</dbReference>
<feature type="compositionally biased region" description="Basic and acidic residues" evidence="2">
    <location>
        <begin position="182"/>
        <end position="197"/>
    </location>
</feature>
<accession>A0A3P7K2J8</accession>
<evidence type="ECO:0000313" key="3">
    <source>
        <dbReference type="EMBL" id="VDM65405.1"/>
    </source>
</evidence>
<keyword evidence="4" id="KW-1185">Reference proteome</keyword>
<organism evidence="3 4">
    <name type="scientific">Strongylus vulgaris</name>
    <name type="common">Blood worm</name>
    <dbReference type="NCBI Taxonomy" id="40348"/>
    <lineage>
        <taxon>Eukaryota</taxon>
        <taxon>Metazoa</taxon>
        <taxon>Ecdysozoa</taxon>
        <taxon>Nematoda</taxon>
        <taxon>Chromadorea</taxon>
        <taxon>Rhabditida</taxon>
        <taxon>Rhabditina</taxon>
        <taxon>Rhabditomorpha</taxon>
        <taxon>Strongyloidea</taxon>
        <taxon>Strongylidae</taxon>
        <taxon>Strongylus</taxon>
    </lineage>
</organism>
<dbReference type="Proteomes" id="UP000270094">
    <property type="component" value="Unassembled WGS sequence"/>
</dbReference>
<dbReference type="EMBL" id="UYYB01000667">
    <property type="protein sequence ID" value="VDM65405.1"/>
    <property type="molecule type" value="Genomic_DNA"/>
</dbReference>
<dbReference type="Gene3D" id="2.130.10.10">
    <property type="entry name" value="YVTN repeat-like/Quinoprotein amine dehydrogenase"/>
    <property type="match status" value="1"/>
</dbReference>
<sequence>MTRSSARQVQLYDAISLKEIYTTQIDNGTQPLVPHYDFDSSVLFLSAKGSRIINMFEVCYDSPYLLPLTPYMAPVIGQAIAYHDKRRCNVMAVEFQRAWRLTEKSLEQLVFRVPRVKKDVFQSDLFPDALVTWRPIMTGKEWLAGSQKIPVFESLKPEGVSGLAPASDSAPTRPPRFSAIPEIHDNDHDFSSEPDKRAVQLSWSAKIPIDTTLEQDHMEGVAEEEWTESL</sequence>
<evidence type="ECO:0000256" key="1">
    <source>
        <dbReference type="ARBA" id="ARBA00009482"/>
    </source>
</evidence>
<evidence type="ECO:0000256" key="2">
    <source>
        <dbReference type="SAM" id="MobiDB-lite"/>
    </source>
</evidence>
<dbReference type="AlphaFoldDB" id="A0A3P7K2J8"/>
<reference evidence="3 4" key="1">
    <citation type="submission" date="2018-11" db="EMBL/GenBank/DDBJ databases">
        <authorList>
            <consortium name="Pathogen Informatics"/>
        </authorList>
    </citation>
    <scope>NUCLEOTIDE SEQUENCE [LARGE SCALE GENOMIC DNA]</scope>
</reference>
<evidence type="ECO:0000313" key="4">
    <source>
        <dbReference type="Proteomes" id="UP000270094"/>
    </source>
</evidence>
<proteinExistence type="inferred from homology"/>
<evidence type="ECO:0008006" key="5">
    <source>
        <dbReference type="Google" id="ProtNLM"/>
    </source>
</evidence>
<name>A0A3P7K2J8_STRVU</name>
<comment type="similarity">
    <text evidence="1">Belongs to the WD repeat coronin family.</text>
</comment>
<dbReference type="PANTHER" id="PTHR10856">
    <property type="entry name" value="CORONIN"/>
    <property type="match status" value="1"/>
</dbReference>
<dbReference type="OrthoDB" id="1850764at2759"/>
<gene>
    <name evidence="3" type="ORF">SVUK_LOCUS403</name>
</gene>
<dbReference type="InterPro" id="IPR015943">
    <property type="entry name" value="WD40/YVTN_repeat-like_dom_sf"/>
</dbReference>
<dbReference type="SMART" id="SM01167">
    <property type="entry name" value="DUF1900"/>
    <property type="match status" value="1"/>
</dbReference>
<feature type="region of interest" description="Disordered" evidence="2">
    <location>
        <begin position="162"/>
        <end position="197"/>
    </location>
</feature>
<dbReference type="Pfam" id="PF16300">
    <property type="entry name" value="WD40_4"/>
    <property type="match status" value="1"/>
</dbReference>
<dbReference type="PANTHER" id="PTHR10856:SF20">
    <property type="entry name" value="CORONIN-7"/>
    <property type="match status" value="1"/>
</dbReference>
<protein>
    <recommendedName>
        <fullName evidence="5">Coronin-7</fullName>
    </recommendedName>
</protein>